<evidence type="ECO:0000256" key="3">
    <source>
        <dbReference type="PIRSR" id="PIRSR640198-3"/>
    </source>
</evidence>
<gene>
    <name evidence="5" type="ORF">HMPREF0661_02580</name>
</gene>
<evidence type="ECO:0000256" key="1">
    <source>
        <dbReference type="PIRSR" id="PIRSR640198-1"/>
    </source>
</evidence>
<evidence type="ECO:0000313" key="5">
    <source>
        <dbReference type="EMBL" id="KGF53776.1"/>
    </source>
</evidence>
<feature type="site" description="Important for autoinhibition of adenylyltransferase activity" evidence="3">
    <location>
        <position position="45"/>
    </location>
</feature>
<dbReference type="InterPro" id="IPR003812">
    <property type="entry name" value="Fido"/>
</dbReference>
<feature type="domain" description="Fido" evidence="4">
    <location>
        <begin position="101"/>
        <end position="237"/>
    </location>
</feature>
<dbReference type="PANTHER" id="PTHR13504:SF38">
    <property type="entry name" value="FIDO DOMAIN-CONTAINING PROTEIN"/>
    <property type="match status" value="1"/>
</dbReference>
<dbReference type="Proteomes" id="UP000029578">
    <property type="component" value="Unassembled WGS sequence"/>
</dbReference>
<dbReference type="InterPro" id="IPR040198">
    <property type="entry name" value="Fido_containing"/>
</dbReference>
<sequence length="260" mass="30168">MFETEIKRYDELVAEYQEKIVLPMGKKAFREYSEILFSCHSCGIEGSSFSVDDTRCLFEEQLGYHPVGKSLLECQEMADHFAAYEWMHNHLDHPFDVELLKTINRLVTLHTLTYKQTDAVPGEFTTVDMAAGDTVFGEHQGLVAQVPRLMSSIAEMMKCGELHPMILSARFHSFFEYLHPFRDGNGRTGRLLSNFILLRHDYPELIIQKEDRQEYIAALRTIRMEGTDEHLIAFFFKAATKQMENALAQKKQNSRTMFFF</sequence>
<name>A0A096B4B8_9BACT</name>
<keyword evidence="5" id="KW-0540">Nuclease</keyword>
<dbReference type="PANTHER" id="PTHR13504">
    <property type="entry name" value="FIDO DOMAIN-CONTAINING PROTEIN DDB_G0283145"/>
    <property type="match status" value="1"/>
</dbReference>
<dbReference type="PROSITE" id="PS51459">
    <property type="entry name" value="FIDO"/>
    <property type="match status" value="1"/>
</dbReference>
<reference evidence="5 6" key="1">
    <citation type="submission" date="2014-07" db="EMBL/GenBank/DDBJ databases">
        <authorList>
            <person name="McCorrison J."/>
            <person name="Sanka R."/>
            <person name="Torralba M."/>
            <person name="Gillis M."/>
            <person name="Haft D.H."/>
            <person name="Methe B."/>
            <person name="Sutton G."/>
            <person name="Nelson K.E."/>
        </authorList>
    </citation>
    <scope>NUCLEOTIDE SEQUENCE [LARGE SCALE GENOMIC DNA]</scope>
    <source>
        <strain evidence="5 6">DNF00666</strain>
    </source>
</reference>
<dbReference type="Pfam" id="PF02661">
    <property type="entry name" value="Fic"/>
    <property type="match status" value="1"/>
</dbReference>
<proteinExistence type="predicted"/>
<dbReference type="AlphaFoldDB" id="A0A096B4B8"/>
<dbReference type="SUPFAM" id="SSF140931">
    <property type="entry name" value="Fic-like"/>
    <property type="match status" value="1"/>
</dbReference>
<evidence type="ECO:0000256" key="2">
    <source>
        <dbReference type="PIRSR" id="PIRSR640198-2"/>
    </source>
</evidence>
<dbReference type="GO" id="GO:0005524">
    <property type="term" value="F:ATP binding"/>
    <property type="evidence" value="ECO:0007669"/>
    <property type="project" value="UniProtKB-KW"/>
</dbReference>
<organism evidence="5 6">
    <name type="scientific">Prevotella melaninogenica DNF00666</name>
    <dbReference type="NCBI Taxonomy" id="1401073"/>
    <lineage>
        <taxon>Bacteria</taxon>
        <taxon>Pseudomonadati</taxon>
        <taxon>Bacteroidota</taxon>
        <taxon>Bacteroidia</taxon>
        <taxon>Bacteroidales</taxon>
        <taxon>Prevotellaceae</taxon>
        <taxon>Prevotella</taxon>
    </lineage>
</organism>
<dbReference type="EMBL" id="JRNS01000160">
    <property type="protein sequence ID" value="KGF53776.1"/>
    <property type="molecule type" value="Genomic_DNA"/>
</dbReference>
<accession>A0A096B4B8</accession>
<dbReference type="GO" id="GO:0004519">
    <property type="term" value="F:endonuclease activity"/>
    <property type="evidence" value="ECO:0007669"/>
    <property type="project" value="UniProtKB-KW"/>
</dbReference>
<dbReference type="RefSeq" id="WP_036862482.1">
    <property type="nucleotide sequence ID" value="NZ_JRNS01000160.1"/>
</dbReference>
<evidence type="ECO:0000259" key="4">
    <source>
        <dbReference type="PROSITE" id="PS51459"/>
    </source>
</evidence>
<dbReference type="InterPro" id="IPR036597">
    <property type="entry name" value="Fido-like_dom_sf"/>
</dbReference>
<keyword evidence="5" id="KW-0255">Endonuclease</keyword>
<protein>
    <submittedName>
        <fullName evidence="5">Restriction endonuclease subunit S</fullName>
    </submittedName>
</protein>
<evidence type="ECO:0000313" key="6">
    <source>
        <dbReference type="Proteomes" id="UP000029578"/>
    </source>
</evidence>
<feature type="active site" evidence="1">
    <location>
        <position position="179"/>
    </location>
</feature>
<comment type="caution">
    <text evidence="5">The sequence shown here is derived from an EMBL/GenBank/DDBJ whole genome shotgun (WGS) entry which is preliminary data.</text>
</comment>
<keyword evidence="2" id="KW-0067">ATP-binding</keyword>
<feature type="binding site" evidence="2">
    <location>
        <begin position="183"/>
        <end position="190"/>
    </location>
    <ligand>
        <name>ATP</name>
        <dbReference type="ChEBI" id="CHEBI:30616"/>
    </ligand>
</feature>
<keyword evidence="5" id="KW-0378">Hydrolase</keyword>
<dbReference type="Gene3D" id="1.10.3290.10">
    <property type="entry name" value="Fido-like domain"/>
    <property type="match status" value="1"/>
</dbReference>
<keyword evidence="2" id="KW-0547">Nucleotide-binding</keyword>